<dbReference type="Proteomes" id="UP000613743">
    <property type="component" value="Unassembled WGS sequence"/>
</dbReference>
<accession>A0A917NCJ6</accession>
<dbReference type="EMBL" id="BMPZ01000009">
    <property type="protein sequence ID" value="GGI89289.1"/>
    <property type="molecule type" value="Genomic_DNA"/>
</dbReference>
<proteinExistence type="predicted"/>
<evidence type="ECO:0000313" key="2">
    <source>
        <dbReference type="Proteomes" id="UP000613743"/>
    </source>
</evidence>
<dbReference type="RefSeq" id="WP_188922107.1">
    <property type="nucleotide sequence ID" value="NZ_BMPZ01000009.1"/>
</dbReference>
<organism evidence="1 2">
    <name type="scientific">Shewanella gelidii</name>
    <dbReference type="NCBI Taxonomy" id="1642821"/>
    <lineage>
        <taxon>Bacteria</taxon>
        <taxon>Pseudomonadati</taxon>
        <taxon>Pseudomonadota</taxon>
        <taxon>Gammaproteobacteria</taxon>
        <taxon>Alteromonadales</taxon>
        <taxon>Shewanellaceae</taxon>
        <taxon>Shewanella</taxon>
    </lineage>
</organism>
<gene>
    <name evidence="1" type="ORF">GCM10009332_28370</name>
</gene>
<name>A0A917NCJ6_9GAMM</name>
<dbReference type="AlphaFoldDB" id="A0A917NCJ6"/>
<sequence length="81" mass="8961">MNLSAASNTEIPAYELLIELGYEVAQLNSNSADVLWLATRNGDKFKANGLIELLGIVKLAECKGENWQVSDDKIDIFLSKF</sequence>
<protein>
    <submittedName>
        <fullName evidence="1">Uncharacterized protein</fullName>
    </submittedName>
</protein>
<reference evidence="1" key="1">
    <citation type="journal article" date="2014" name="Int. J. Syst. Evol. Microbiol.">
        <title>Complete genome sequence of Corynebacterium casei LMG S-19264T (=DSM 44701T), isolated from a smear-ripened cheese.</title>
        <authorList>
            <consortium name="US DOE Joint Genome Institute (JGI-PGF)"/>
            <person name="Walter F."/>
            <person name="Albersmeier A."/>
            <person name="Kalinowski J."/>
            <person name="Ruckert C."/>
        </authorList>
    </citation>
    <scope>NUCLEOTIDE SEQUENCE</scope>
    <source>
        <strain evidence="1">JCM 30804</strain>
    </source>
</reference>
<evidence type="ECO:0000313" key="1">
    <source>
        <dbReference type="EMBL" id="GGI89289.1"/>
    </source>
</evidence>
<keyword evidence="2" id="KW-1185">Reference proteome</keyword>
<comment type="caution">
    <text evidence="1">The sequence shown here is derived from an EMBL/GenBank/DDBJ whole genome shotgun (WGS) entry which is preliminary data.</text>
</comment>
<reference evidence="1" key="2">
    <citation type="submission" date="2020-09" db="EMBL/GenBank/DDBJ databases">
        <authorList>
            <person name="Sun Q."/>
            <person name="Ohkuma M."/>
        </authorList>
    </citation>
    <scope>NUCLEOTIDE SEQUENCE</scope>
    <source>
        <strain evidence="1">JCM 30804</strain>
    </source>
</reference>